<evidence type="ECO:0000313" key="2">
    <source>
        <dbReference type="Proteomes" id="UP001175261"/>
    </source>
</evidence>
<keyword evidence="2" id="KW-1185">Reference proteome</keyword>
<dbReference type="EMBL" id="JAPDFR010000003">
    <property type="protein sequence ID" value="KAK0387600.1"/>
    <property type="molecule type" value="Genomic_DNA"/>
</dbReference>
<gene>
    <name evidence="1" type="ORF">NLU13_3846</name>
</gene>
<protein>
    <submittedName>
        <fullName evidence="1">Uncharacterized protein</fullName>
    </submittedName>
</protein>
<accession>A0AA39GHT5</accession>
<evidence type="ECO:0000313" key="1">
    <source>
        <dbReference type="EMBL" id="KAK0387600.1"/>
    </source>
</evidence>
<reference evidence="1" key="1">
    <citation type="submission" date="2022-10" db="EMBL/GenBank/DDBJ databases">
        <title>Determination and structural analysis of whole genome sequence of Sarocladium strictum F4-1.</title>
        <authorList>
            <person name="Hu L."/>
            <person name="Jiang Y."/>
        </authorList>
    </citation>
    <scope>NUCLEOTIDE SEQUENCE</scope>
    <source>
        <strain evidence="1">F4-1</strain>
    </source>
</reference>
<dbReference type="AlphaFoldDB" id="A0AA39GHT5"/>
<proteinExistence type="predicted"/>
<sequence>MSAISKIQASLASATQETTFALANLNFDFSLWKVEAPAAYHPLGSGLSLQRRSAAESGQPHIIARRLGSLFETLLPSTPSLINAYGTRASEIAQAPGLNTTGSSKSHGPFQQFVGLDGTSIWAAATSGPNAVAVHLLACMLARVWSPAEAVSIWEELVAERKKTLVPDHVDGAEQSVPIKDVVASQLAIDKEQLAEWDASARAWLRAADASTTVGKNQQALNKLLNSLSLPIGSQSMVYDNVCKTWVTALTTVDKLVQGHPYSAQDGAVLLALSSWHLYPDLIVLGTSGWTLHLSDALIAAGGALTIGLQSSDLFASRGVHWSLSLAHLRYYGGPVLAHGKVDSDTNRLSFPEFLLVALGALIASWGLPIGQIQDAVRLVTFMKTCLSRIETHSWLDPIASAASTVSVQTDASGSPQRTNEPSKLVRLGHRRRNLLTEAPPNDIFHLRSTDLSCLMTSTQHQVEFYRSVFKKWDHKKVPLVLRFEQGVDFGFATVVPETTAANPEMIQHTLFTANKRSQIQELCSPNDKWLQLDPTNVRDMLSGREFIWERTPSQIRPADQSPVSAVPSTFKSQVESRPSWPFNKMKKSTKPVLARDEAITSTTFEFVGGDFKSVSLYCLKGHAADVRRFGDSQVSLGVVTAAFEEDKIDALRFGEHMIALCTSEASQLFQSCSVLACAARLYECMPSATVSPRVLESSKTIGELQWATDLRPQEGTTPDRDLGLTRAIAFSCIAYFESGFMDVPAKQYLDNVMAISSGDSLYVAAPLLCDPASDVKPYEIHRVIGNIGRAGLAFLIPPQTPMVRSANSDSWRLINHEPFDGRLEDNFRNTTLHLGFTGYEVPLTLSDHGGRFVESFFIEAVVSVHDSGRWVADLDVLSTLAAPSLFSLIQQPTCEKSSPVGTVPEEEVISLDNWEELLDPPSSASVVRAHGNWQARLAAACVSVTLGHPTILFRRHGCWTCAVKVMESLQTTASMPQPAVGYPAPPVEYGAAEQVTGNGMVFVL</sequence>
<name>A0AA39GHT5_SARSR</name>
<dbReference type="Proteomes" id="UP001175261">
    <property type="component" value="Unassembled WGS sequence"/>
</dbReference>
<organism evidence="1 2">
    <name type="scientific">Sarocladium strictum</name>
    <name type="common">Black bundle disease fungus</name>
    <name type="synonym">Acremonium strictum</name>
    <dbReference type="NCBI Taxonomy" id="5046"/>
    <lineage>
        <taxon>Eukaryota</taxon>
        <taxon>Fungi</taxon>
        <taxon>Dikarya</taxon>
        <taxon>Ascomycota</taxon>
        <taxon>Pezizomycotina</taxon>
        <taxon>Sordariomycetes</taxon>
        <taxon>Hypocreomycetidae</taxon>
        <taxon>Hypocreales</taxon>
        <taxon>Sarocladiaceae</taxon>
        <taxon>Sarocladium</taxon>
    </lineage>
</organism>
<comment type="caution">
    <text evidence="1">The sequence shown here is derived from an EMBL/GenBank/DDBJ whole genome shotgun (WGS) entry which is preliminary data.</text>
</comment>